<sequence length="69" mass="8355">MVQAWKIVLTKDAEKNFLELDKGISVRIRRKPEWLESNFDQVVPLPLEREWVGFFKLRVGDYRVIYKIF</sequence>
<comment type="caution">
    <text evidence="2">The sequence shown here is derived from an EMBL/GenBank/DDBJ whole genome shotgun (WGS) entry which is preliminary data.</text>
</comment>
<dbReference type="Pfam" id="PF05016">
    <property type="entry name" value="ParE_toxin"/>
    <property type="match status" value="1"/>
</dbReference>
<dbReference type="EMBL" id="PFKX01000056">
    <property type="protein sequence ID" value="PIY58054.1"/>
    <property type="molecule type" value="Genomic_DNA"/>
</dbReference>
<protein>
    <submittedName>
        <fullName evidence="2">Type II toxin-antitoxin system mRNA interferase toxin, RelE/StbE family</fullName>
    </submittedName>
</protein>
<dbReference type="AlphaFoldDB" id="A0A2M7Q523"/>
<dbReference type="InterPro" id="IPR007712">
    <property type="entry name" value="RelE/ParE_toxin"/>
</dbReference>
<evidence type="ECO:0000313" key="3">
    <source>
        <dbReference type="Proteomes" id="UP000230732"/>
    </source>
</evidence>
<evidence type="ECO:0000313" key="2">
    <source>
        <dbReference type="EMBL" id="PIY58054.1"/>
    </source>
</evidence>
<dbReference type="SUPFAM" id="SSF143011">
    <property type="entry name" value="RelE-like"/>
    <property type="match status" value="1"/>
</dbReference>
<reference evidence="3" key="1">
    <citation type="submission" date="2017-09" db="EMBL/GenBank/DDBJ databases">
        <title>Depth-based differentiation of microbial function through sediment-hosted aquifers and enrichment of novel symbionts in the deep terrestrial subsurface.</title>
        <authorList>
            <person name="Probst A.J."/>
            <person name="Ladd B."/>
            <person name="Jarett J.K."/>
            <person name="Geller-Mcgrath D.E."/>
            <person name="Sieber C.M.K."/>
            <person name="Emerson J.B."/>
            <person name="Anantharaman K."/>
            <person name="Thomas B.C."/>
            <person name="Malmstrom R."/>
            <person name="Stieglmeier M."/>
            <person name="Klingl A."/>
            <person name="Woyke T."/>
            <person name="Ryan C.M."/>
            <person name="Banfield J.F."/>
        </authorList>
    </citation>
    <scope>NUCLEOTIDE SEQUENCE [LARGE SCALE GENOMIC DNA]</scope>
</reference>
<keyword evidence="1" id="KW-1277">Toxin-antitoxin system</keyword>
<name>A0A2M7Q523_9BACT</name>
<gene>
    <name evidence="2" type="ORF">COY98_04085</name>
</gene>
<dbReference type="Gene3D" id="3.30.2310.20">
    <property type="entry name" value="RelE-like"/>
    <property type="match status" value="1"/>
</dbReference>
<evidence type="ECO:0000256" key="1">
    <source>
        <dbReference type="ARBA" id="ARBA00022649"/>
    </source>
</evidence>
<dbReference type="InterPro" id="IPR035093">
    <property type="entry name" value="RelE/ParE_toxin_dom_sf"/>
</dbReference>
<accession>A0A2M7Q523</accession>
<proteinExistence type="predicted"/>
<dbReference type="Proteomes" id="UP000230732">
    <property type="component" value="Unassembled WGS sequence"/>
</dbReference>
<organism evidence="2 3">
    <name type="scientific">Candidatus Yonathbacteria bacterium CG_4_10_14_0_8_um_filter_43_17</name>
    <dbReference type="NCBI Taxonomy" id="1975099"/>
    <lineage>
        <taxon>Bacteria</taxon>
        <taxon>Candidatus Yonathiibacteriota</taxon>
    </lineage>
</organism>